<feature type="signal peptide" evidence="6">
    <location>
        <begin position="1"/>
        <end position="27"/>
    </location>
</feature>
<keyword evidence="8" id="KW-1185">Reference proteome</keyword>
<gene>
    <name evidence="7" type="ORF">ACFPOF_17630</name>
</gene>
<sequence>MTKRNRSRKGAIAIALITLITATTLTACSGGDKNKNAEASATPASDYSQSLSLVNAVSDNTAALFKDIDAGFIQDWKNRTGQSITIQQAAGISSAQEAAIIGGQLKADIATLGVGIDIDAIQAKGLVGEGWQQRYDYNSSPFSTAVAFVVRPGNPKNIATWEDTVKPDVAIVTSNPATDSDARWYYAAPWAYSLDKQPDDQNAAKAFVTSFHNQVAVLAGNDAEAEKAFLADGKGDVWVTTESRALSLANGSAKGKIDVVVPDVTLAVEPIVSVIDSVADANGTREAANAYADFLFTETAQTLAAQHYFRPRFESVTEQFADRFAATTLLTVDDNLTGWEDLQAALFAESGLFGQLAKK</sequence>
<dbReference type="RefSeq" id="WP_378134965.1">
    <property type="nucleotide sequence ID" value="NZ_JBHSMI010000028.1"/>
</dbReference>
<dbReference type="Proteomes" id="UP001596113">
    <property type="component" value="Unassembled WGS sequence"/>
</dbReference>
<evidence type="ECO:0000256" key="4">
    <source>
        <dbReference type="ARBA" id="ARBA00022729"/>
    </source>
</evidence>
<dbReference type="Pfam" id="PF13531">
    <property type="entry name" value="SBP_bac_11"/>
    <property type="match status" value="1"/>
</dbReference>
<evidence type="ECO:0000256" key="1">
    <source>
        <dbReference type="ARBA" id="ARBA00004418"/>
    </source>
</evidence>
<comment type="similarity">
    <text evidence="2">Belongs to the prokaryotic sulfate-binding protein family.</text>
</comment>
<dbReference type="SUPFAM" id="SSF53850">
    <property type="entry name" value="Periplasmic binding protein-like II"/>
    <property type="match status" value="1"/>
</dbReference>
<proteinExistence type="inferred from homology"/>
<evidence type="ECO:0000256" key="6">
    <source>
        <dbReference type="SAM" id="SignalP"/>
    </source>
</evidence>
<comment type="subcellular location">
    <subcellularLocation>
        <location evidence="1">Periplasm</location>
    </subcellularLocation>
</comment>
<comment type="caution">
    <text evidence="7">The sequence shown here is derived from an EMBL/GenBank/DDBJ whole genome shotgun (WGS) entry which is preliminary data.</text>
</comment>
<dbReference type="NCBIfam" id="TIGR00971">
    <property type="entry name" value="3a0106s03"/>
    <property type="match status" value="1"/>
</dbReference>
<organism evidence="7 8">
    <name type="scientific">Cohnella soli</name>
    <dbReference type="NCBI Taxonomy" id="425005"/>
    <lineage>
        <taxon>Bacteria</taxon>
        <taxon>Bacillati</taxon>
        <taxon>Bacillota</taxon>
        <taxon>Bacilli</taxon>
        <taxon>Bacillales</taxon>
        <taxon>Paenibacillaceae</taxon>
        <taxon>Cohnella</taxon>
    </lineage>
</organism>
<dbReference type="PANTHER" id="PTHR30368:SF2">
    <property type="entry name" value="SULFATE-BINDING PROTEIN"/>
    <property type="match status" value="1"/>
</dbReference>
<evidence type="ECO:0000256" key="3">
    <source>
        <dbReference type="ARBA" id="ARBA00022448"/>
    </source>
</evidence>
<reference evidence="8" key="1">
    <citation type="journal article" date="2019" name="Int. J. Syst. Evol. Microbiol.">
        <title>The Global Catalogue of Microorganisms (GCM) 10K type strain sequencing project: providing services to taxonomists for standard genome sequencing and annotation.</title>
        <authorList>
            <consortium name="The Broad Institute Genomics Platform"/>
            <consortium name="The Broad Institute Genome Sequencing Center for Infectious Disease"/>
            <person name="Wu L."/>
            <person name="Ma J."/>
        </authorList>
    </citation>
    <scope>NUCLEOTIDE SEQUENCE [LARGE SCALE GENOMIC DNA]</scope>
    <source>
        <strain evidence="8">CGMCC 1.18575</strain>
    </source>
</reference>
<accession>A0ABW0HU54</accession>
<dbReference type="PROSITE" id="PS51257">
    <property type="entry name" value="PROKAR_LIPOPROTEIN"/>
    <property type="match status" value="1"/>
</dbReference>
<dbReference type="InterPro" id="IPR005669">
    <property type="entry name" value="Thiosulph/SO4-bd"/>
</dbReference>
<evidence type="ECO:0000256" key="5">
    <source>
        <dbReference type="ARBA" id="ARBA00022764"/>
    </source>
</evidence>
<dbReference type="PANTHER" id="PTHR30368">
    <property type="entry name" value="SULFATE-BINDING PROTEIN"/>
    <property type="match status" value="1"/>
</dbReference>
<evidence type="ECO:0000313" key="8">
    <source>
        <dbReference type="Proteomes" id="UP001596113"/>
    </source>
</evidence>
<name>A0ABW0HU54_9BACL</name>
<dbReference type="Gene3D" id="3.40.190.10">
    <property type="entry name" value="Periplasmic binding protein-like II"/>
    <property type="match status" value="2"/>
</dbReference>
<keyword evidence="5" id="KW-0574">Periplasm</keyword>
<keyword evidence="4 6" id="KW-0732">Signal</keyword>
<evidence type="ECO:0000256" key="2">
    <source>
        <dbReference type="ARBA" id="ARBA00006099"/>
    </source>
</evidence>
<keyword evidence="3" id="KW-0813">Transport</keyword>
<evidence type="ECO:0000313" key="7">
    <source>
        <dbReference type="EMBL" id="MFC5404559.1"/>
    </source>
</evidence>
<dbReference type="EMBL" id="JBHSMI010000028">
    <property type="protein sequence ID" value="MFC5404559.1"/>
    <property type="molecule type" value="Genomic_DNA"/>
</dbReference>
<feature type="chain" id="PRO_5046438987" evidence="6">
    <location>
        <begin position="28"/>
        <end position="359"/>
    </location>
</feature>
<protein>
    <submittedName>
        <fullName evidence="7">Sulfate ABC transporter substrate-binding protein</fullName>
    </submittedName>
</protein>